<dbReference type="CDD" id="cd11386">
    <property type="entry name" value="MCP_signal"/>
    <property type="match status" value="1"/>
</dbReference>
<dbReference type="SUPFAM" id="SSF58104">
    <property type="entry name" value="Methyl-accepting chemotaxis protein (MCP) signaling domain"/>
    <property type="match status" value="1"/>
</dbReference>
<dbReference type="GO" id="GO:0006935">
    <property type="term" value="P:chemotaxis"/>
    <property type="evidence" value="ECO:0007669"/>
    <property type="project" value="UniProtKB-KW"/>
</dbReference>
<feature type="domain" description="Methyl-accepting transducer" evidence="6">
    <location>
        <begin position="476"/>
        <end position="705"/>
    </location>
</feature>
<evidence type="ECO:0000256" key="3">
    <source>
        <dbReference type="ARBA" id="ARBA00029447"/>
    </source>
</evidence>
<dbReference type="CDD" id="cd12913">
    <property type="entry name" value="PDC1_MCP_like"/>
    <property type="match status" value="1"/>
</dbReference>
<evidence type="ECO:0000256" key="5">
    <source>
        <dbReference type="SAM" id="Phobius"/>
    </source>
</evidence>
<evidence type="ECO:0000256" key="4">
    <source>
        <dbReference type="PROSITE-ProRule" id="PRU00284"/>
    </source>
</evidence>
<feature type="transmembrane region" description="Helical" evidence="5">
    <location>
        <begin position="314"/>
        <end position="337"/>
    </location>
</feature>
<evidence type="ECO:0000256" key="2">
    <source>
        <dbReference type="ARBA" id="ARBA00022500"/>
    </source>
</evidence>
<dbReference type="InterPro" id="IPR051310">
    <property type="entry name" value="MCP_chemotaxis"/>
</dbReference>
<keyword evidence="4" id="KW-0807">Transducer</keyword>
<protein>
    <submittedName>
        <fullName evidence="8">Chemotaxis protein</fullName>
    </submittedName>
</protein>
<evidence type="ECO:0000259" key="7">
    <source>
        <dbReference type="PROSITE" id="PS50885"/>
    </source>
</evidence>
<comment type="caution">
    <text evidence="8">The sequence shown here is derived from an EMBL/GenBank/DDBJ whole genome shotgun (WGS) entry which is preliminary data.</text>
</comment>
<sequence>MQFKSATGRNIFSVAACGVIATIAASGVLFYIAYNDMRKSSLDEMLQIAAANALNVEKSMSVALGIVNALETSLSTMKDGGNANRAAADDLLKNMLQDNPMALGVWTGWEPNAFDGKDKDFVGKEGHDTTGRYVPYWVRSGDKIQHTPLVDYAVSGAGDYYQLPFTQKKAVVIEPYVYAVDGKDVLMTSVAKPIMVDGKALGVAGMDISLDDANKAISAVHPMETGYLSLVTGAGSIISHPSAELAGKNIKDGGDLTAGWDQLIAKPGVAQEIAGRDGQTYFSVAYPVKLTTDLNWYAVVSVPKSTVFAQLNNMAWSAVAITAIAALLLGLSGWLIAAKFIRRIEGVIAETDRIAHGQLDVQLSDKNAKDEIGDLSRSLAILLESNRQKIKLEADAETSRAREEVERQERSVHHAAREDSIKFAVSELGNGLASLSNGDMTIRLEKPFADSLDEIRVDFNASVEKLQAALISFSENAAVIQSGSEEIRSGADDLARRTEQQAASVEETAAALEQITTSVKDSTLRAEEAGALVSRTKDGAEKSGEIVRNAVDAMTGIEQSSQSISNIIGVIDDIAFQTNLLALNAGVEAARAGEAGKGFAVVAQEVRELAQRSATAAKEIKALITSSGAQVKRGVDLVGQTGKALQAIVAEVQQINSNVQAVVQAAREQSTGLLEINTAVNQMDQSTQKNAAMVEESNAASHTLVTEVSALSERLAQFNLGQMANAAPAARTTARPLARPVAAALAARRPVPASATDHARPAPSPARALGGKLAAAFGTSAAPASTEGNWEEF</sequence>
<comment type="subcellular location">
    <subcellularLocation>
        <location evidence="1">Membrane</location>
    </subcellularLocation>
</comment>
<dbReference type="InterPro" id="IPR003660">
    <property type="entry name" value="HAMP_dom"/>
</dbReference>
<keyword evidence="5" id="KW-0472">Membrane</keyword>
<dbReference type="FunFam" id="1.10.287.950:FF:000001">
    <property type="entry name" value="Methyl-accepting chemotaxis sensory transducer"/>
    <property type="match status" value="1"/>
</dbReference>
<comment type="similarity">
    <text evidence="3">Belongs to the methyl-accepting chemotaxis (MCP) protein family.</text>
</comment>
<evidence type="ECO:0000259" key="6">
    <source>
        <dbReference type="PROSITE" id="PS50111"/>
    </source>
</evidence>
<dbReference type="PRINTS" id="PR00260">
    <property type="entry name" value="CHEMTRNSDUCR"/>
</dbReference>
<dbReference type="InterPro" id="IPR004089">
    <property type="entry name" value="MCPsignal_dom"/>
</dbReference>
<evidence type="ECO:0000313" key="8">
    <source>
        <dbReference type="EMBL" id="KZB02068.1"/>
    </source>
</evidence>
<dbReference type="PROSITE" id="PS50885">
    <property type="entry name" value="HAMP"/>
    <property type="match status" value="2"/>
</dbReference>
<evidence type="ECO:0000256" key="1">
    <source>
        <dbReference type="ARBA" id="ARBA00004370"/>
    </source>
</evidence>
<dbReference type="AlphaFoldDB" id="A0A154IPR2"/>
<dbReference type="CDD" id="cd06225">
    <property type="entry name" value="HAMP"/>
    <property type="match status" value="1"/>
</dbReference>
<dbReference type="CDD" id="cd12912">
    <property type="entry name" value="PDC2_MCP_like"/>
    <property type="match status" value="1"/>
</dbReference>
<reference evidence="8" key="1">
    <citation type="submission" date="2016-03" db="EMBL/GenBank/DDBJ databases">
        <title>Microsymbionts genomes from the relict species Vavilovia formosa.</title>
        <authorList>
            <person name="Chirak E."/>
            <person name="Kimeklis A."/>
            <person name="Kopat V."/>
            <person name="Andronov E."/>
        </authorList>
    </citation>
    <scope>NUCLEOTIDE SEQUENCE [LARGE SCALE GENOMIC DNA]</scope>
    <source>
        <strain evidence="8">Vaf12</strain>
    </source>
</reference>
<gene>
    <name evidence="8" type="ORF">A4A59_11790</name>
</gene>
<dbReference type="Gene3D" id="1.10.287.950">
    <property type="entry name" value="Methyl-accepting chemotaxis protein"/>
    <property type="match status" value="1"/>
</dbReference>
<dbReference type="PANTHER" id="PTHR43531">
    <property type="entry name" value="PROTEIN ICFG"/>
    <property type="match status" value="1"/>
</dbReference>
<keyword evidence="2" id="KW-0145">Chemotaxis</keyword>
<feature type="domain" description="HAMP" evidence="7">
    <location>
        <begin position="338"/>
        <end position="391"/>
    </location>
</feature>
<dbReference type="GO" id="GO:0007165">
    <property type="term" value="P:signal transduction"/>
    <property type="evidence" value="ECO:0007669"/>
    <property type="project" value="UniProtKB-KW"/>
</dbReference>
<dbReference type="GO" id="GO:0016020">
    <property type="term" value="C:membrane"/>
    <property type="evidence" value="ECO:0007669"/>
    <property type="project" value="UniProtKB-SubCell"/>
</dbReference>
<dbReference type="RefSeq" id="WP_062940764.1">
    <property type="nucleotide sequence ID" value="NZ_CP171844.1"/>
</dbReference>
<keyword evidence="5" id="KW-0812">Transmembrane</keyword>
<feature type="transmembrane region" description="Helical" evidence="5">
    <location>
        <begin position="12"/>
        <end position="34"/>
    </location>
</feature>
<proteinExistence type="inferred from homology"/>
<dbReference type="Pfam" id="PF00672">
    <property type="entry name" value="HAMP"/>
    <property type="match status" value="1"/>
</dbReference>
<dbReference type="EMBL" id="LVYU01000077">
    <property type="protein sequence ID" value="KZB02068.1"/>
    <property type="molecule type" value="Genomic_DNA"/>
</dbReference>
<dbReference type="SUPFAM" id="SSF158472">
    <property type="entry name" value="HAMP domain-like"/>
    <property type="match status" value="1"/>
</dbReference>
<feature type="domain" description="HAMP" evidence="7">
    <location>
        <begin position="419"/>
        <end position="471"/>
    </location>
</feature>
<dbReference type="SMART" id="SM00304">
    <property type="entry name" value="HAMP"/>
    <property type="match status" value="2"/>
</dbReference>
<dbReference type="SMART" id="SM00283">
    <property type="entry name" value="MA"/>
    <property type="match status" value="1"/>
</dbReference>
<name>A0A154IPR2_RHILE</name>
<dbReference type="PANTHER" id="PTHR43531:SF11">
    <property type="entry name" value="METHYL-ACCEPTING CHEMOTAXIS PROTEIN 3"/>
    <property type="match status" value="1"/>
</dbReference>
<organism evidence="8">
    <name type="scientific">Rhizobium leguminosarum</name>
    <dbReference type="NCBI Taxonomy" id="384"/>
    <lineage>
        <taxon>Bacteria</taxon>
        <taxon>Pseudomonadati</taxon>
        <taxon>Pseudomonadota</taxon>
        <taxon>Alphaproteobacteria</taxon>
        <taxon>Hyphomicrobiales</taxon>
        <taxon>Rhizobiaceae</taxon>
        <taxon>Rhizobium/Agrobacterium group</taxon>
        <taxon>Rhizobium</taxon>
    </lineage>
</organism>
<dbReference type="GO" id="GO:0004888">
    <property type="term" value="F:transmembrane signaling receptor activity"/>
    <property type="evidence" value="ECO:0007669"/>
    <property type="project" value="InterPro"/>
</dbReference>
<dbReference type="Pfam" id="PF00015">
    <property type="entry name" value="MCPsignal"/>
    <property type="match status" value="1"/>
</dbReference>
<keyword evidence="5" id="KW-1133">Transmembrane helix</keyword>
<dbReference type="Pfam" id="PF22673">
    <property type="entry name" value="MCP-like_PDC_1"/>
    <property type="match status" value="1"/>
</dbReference>
<dbReference type="Gene3D" id="3.30.450.20">
    <property type="entry name" value="PAS domain"/>
    <property type="match status" value="2"/>
</dbReference>
<dbReference type="Gene3D" id="6.10.340.10">
    <property type="match status" value="1"/>
</dbReference>
<dbReference type="InterPro" id="IPR004090">
    <property type="entry name" value="Chemotax_Me-accpt_rcpt"/>
</dbReference>
<dbReference type="PROSITE" id="PS50111">
    <property type="entry name" value="CHEMOTAXIS_TRANSDUC_2"/>
    <property type="match status" value="1"/>
</dbReference>
<accession>A0A154IPR2</accession>